<accession>A0A0M3KHG9</accession>
<protein>
    <submittedName>
        <fullName evidence="1">MOR2-PAG1_C domain-containing protein</fullName>
    </submittedName>
</protein>
<name>A0A0M3KHG9_ANISI</name>
<dbReference type="PANTHER" id="PTHR21696">
    <property type="entry name" value="PROTEIN UNC-79 HOMOLOG"/>
    <property type="match status" value="1"/>
</dbReference>
<dbReference type="PANTHER" id="PTHR21696:SF2">
    <property type="entry name" value="PROTEIN UNC-79 HOMOLOG"/>
    <property type="match status" value="1"/>
</dbReference>
<dbReference type="AlphaFoldDB" id="A0A0M3KHG9"/>
<reference evidence="1" key="1">
    <citation type="submission" date="2017-02" db="UniProtKB">
        <authorList>
            <consortium name="WormBaseParasite"/>
        </authorList>
    </citation>
    <scope>IDENTIFICATION</scope>
</reference>
<organism evidence="1">
    <name type="scientific">Anisakis simplex</name>
    <name type="common">Herring worm</name>
    <dbReference type="NCBI Taxonomy" id="6269"/>
    <lineage>
        <taxon>Eukaryota</taxon>
        <taxon>Metazoa</taxon>
        <taxon>Ecdysozoa</taxon>
        <taxon>Nematoda</taxon>
        <taxon>Chromadorea</taxon>
        <taxon>Rhabditida</taxon>
        <taxon>Spirurina</taxon>
        <taxon>Ascaridomorpha</taxon>
        <taxon>Ascaridoidea</taxon>
        <taxon>Anisakidae</taxon>
        <taxon>Anisakis</taxon>
        <taxon>Anisakis simplex complex</taxon>
    </lineage>
</organism>
<proteinExistence type="predicted"/>
<evidence type="ECO:0000313" key="1">
    <source>
        <dbReference type="WBParaSite" id="ASIM_0002043401-mRNA-1"/>
    </source>
</evidence>
<dbReference type="WBParaSite" id="ASIM_0002043401-mRNA-1">
    <property type="protein sequence ID" value="ASIM_0002043401-mRNA-1"/>
    <property type="gene ID" value="ASIM_0002043401"/>
</dbReference>
<dbReference type="InterPro" id="IPR024855">
    <property type="entry name" value="UNC79"/>
</dbReference>
<sequence>LRCVYCNELLQSFDEETLSLCLIAVETFLHREPTMAAPMLFRIINTVTRCHRADVLDDWPQRLSRILFNLAAYLPYVPSDAYFSQWSSVISLLDSFFRRLLSQAISFSCFEIMSVVMRVQNFSTFKVI</sequence>